<reference evidence="2 3" key="1">
    <citation type="submission" date="2020-08" db="EMBL/GenBank/DDBJ databases">
        <title>Genomic Encyclopedia of Type Strains, Phase IV (KMG-IV): sequencing the most valuable type-strain genomes for metagenomic binning, comparative biology and taxonomic classification.</title>
        <authorList>
            <person name="Goeker M."/>
        </authorList>
    </citation>
    <scope>NUCLEOTIDE SEQUENCE [LARGE SCALE GENOMIC DNA]</scope>
    <source>
        <strain evidence="2 3">DSM 24163</strain>
    </source>
</reference>
<dbReference type="SMART" id="SM00671">
    <property type="entry name" value="SEL1"/>
    <property type="match status" value="1"/>
</dbReference>
<dbReference type="InterPro" id="IPR006597">
    <property type="entry name" value="Sel1-like"/>
</dbReference>
<name>A0A7W8D6K1_9GAMM</name>
<evidence type="ECO:0000313" key="2">
    <source>
        <dbReference type="EMBL" id="MBB5208843.1"/>
    </source>
</evidence>
<protein>
    <recommendedName>
        <fullName evidence="4">Sel1 repeat family protein</fullName>
    </recommendedName>
</protein>
<dbReference type="Proteomes" id="UP000521199">
    <property type="component" value="Unassembled WGS sequence"/>
</dbReference>
<evidence type="ECO:0008006" key="4">
    <source>
        <dbReference type="Google" id="ProtNLM"/>
    </source>
</evidence>
<dbReference type="AlphaFoldDB" id="A0A7W8D6K1"/>
<dbReference type="RefSeq" id="WP_183961393.1">
    <property type="nucleotide sequence ID" value="NZ_JACHHP010000004.1"/>
</dbReference>
<sequence length="239" mass="27211">MRTRHWFAGALLVLPMAAAAPQVHAQDGPPVLPEIVGSSVFLHYHPDLRHRRDGMLAMERGANDMALRHFVRAAEFSDKPSQAFLADMHWHGTGVPRDRALAYAWMDLAAERGYPLFVAYRERYWHALDADERARVQDVGAPLYARYGDAVARPRMEHMLRKGRMDFTGSRVGVVPFGLEVLVPSPTGGWMRIPEDWAYQERFWHADEYFEWQDEIHDRMPQGVVEIGPIAPGDDGGPR</sequence>
<feature type="signal peptide" evidence="1">
    <location>
        <begin position="1"/>
        <end position="25"/>
    </location>
</feature>
<feature type="chain" id="PRO_5031433682" description="Sel1 repeat family protein" evidence="1">
    <location>
        <begin position="26"/>
        <end position="239"/>
    </location>
</feature>
<keyword evidence="3" id="KW-1185">Reference proteome</keyword>
<dbReference type="Pfam" id="PF08238">
    <property type="entry name" value="Sel1"/>
    <property type="match status" value="1"/>
</dbReference>
<evidence type="ECO:0000313" key="3">
    <source>
        <dbReference type="Proteomes" id="UP000521199"/>
    </source>
</evidence>
<dbReference type="Gene3D" id="1.25.40.10">
    <property type="entry name" value="Tetratricopeptide repeat domain"/>
    <property type="match status" value="1"/>
</dbReference>
<dbReference type="EMBL" id="JACHHP010000004">
    <property type="protein sequence ID" value="MBB5208843.1"/>
    <property type="molecule type" value="Genomic_DNA"/>
</dbReference>
<dbReference type="InterPro" id="IPR011990">
    <property type="entry name" value="TPR-like_helical_dom_sf"/>
</dbReference>
<accession>A0A7W8D6K1</accession>
<organism evidence="2 3">
    <name type="scientific">Chiayiivirga flava</name>
    <dbReference type="NCBI Taxonomy" id="659595"/>
    <lineage>
        <taxon>Bacteria</taxon>
        <taxon>Pseudomonadati</taxon>
        <taxon>Pseudomonadota</taxon>
        <taxon>Gammaproteobacteria</taxon>
        <taxon>Lysobacterales</taxon>
        <taxon>Lysobacteraceae</taxon>
        <taxon>Chiayiivirga</taxon>
    </lineage>
</organism>
<gene>
    <name evidence="2" type="ORF">HNQ52_002393</name>
</gene>
<comment type="caution">
    <text evidence="2">The sequence shown here is derived from an EMBL/GenBank/DDBJ whole genome shotgun (WGS) entry which is preliminary data.</text>
</comment>
<proteinExistence type="predicted"/>
<dbReference type="SUPFAM" id="SSF81901">
    <property type="entry name" value="HCP-like"/>
    <property type="match status" value="1"/>
</dbReference>
<evidence type="ECO:0000256" key="1">
    <source>
        <dbReference type="SAM" id="SignalP"/>
    </source>
</evidence>
<keyword evidence="1" id="KW-0732">Signal</keyword>